<dbReference type="AlphaFoldDB" id="A0AAW1K0Q4"/>
<keyword evidence="2" id="KW-1185">Reference proteome</keyword>
<evidence type="ECO:0000313" key="2">
    <source>
        <dbReference type="Proteomes" id="UP001458880"/>
    </source>
</evidence>
<proteinExistence type="predicted"/>
<dbReference type="Proteomes" id="UP001458880">
    <property type="component" value="Unassembled WGS sequence"/>
</dbReference>
<dbReference type="EMBL" id="JASPKY010000286">
    <property type="protein sequence ID" value="KAK9710955.1"/>
    <property type="molecule type" value="Genomic_DNA"/>
</dbReference>
<organism evidence="1 2">
    <name type="scientific">Popillia japonica</name>
    <name type="common">Japanese beetle</name>
    <dbReference type="NCBI Taxonomy" id="7064"/>
    <lineage>
        <taxon>Eukaryota</taxon>
        <taxon>Metazoa</taxon>
        <taxon>Ecdysozoa</taxon>
        <taxon>Arthropoda</taxon>
        <taxon>Hexapoda</taxon>
        <taxon>Insecta</taxon>
        <taxon>Pterygota</taxon>
        <taxon>Neoptera</taxon>
        <taxon>Endopterygota</taxon>
        <taxon>Coleoptera</taxon>
        <taxon>Polyphaga</taxon>
        <taxon>Scarabaeiformia</taxon>
        <taxon>Scarabaeidae</taxon>
        <taxon>Rutelinae</taxon>
        <taxon>Popillia</taxon>
    </lineage>
</organism>
<sequence length="113" mass="13362">MCSERVIRPVRKFKITNSCLDPCHEFLQAKCDETQMGHSANEKIKNIIELIQAAAELSFKKNVPFTSKRKSSPPWWDDECNQMVNQRKIILAKYKFERTLENYIKWKEAQVQI</sequence>
<evidence type="ECO:0000313" key="1">
    <source>
        <dbReference type="EMBL" id="KAK9710955.1"/>
    </source>
</evidence>
<accession>A0AAW1K0Q4</accession>
<reference evidence="1 2" key="1">
    <citation type="journal article" date="2024" name="BMC Genomics">
        <title>De novo assembly and annotation of Popillia japonica's genome with initial clues to its potential as an invasive pest.</title>
        <authorList>
            <person name="Cucini C."/>
            <person name="Boschi S."/>
            <person name="Funari R."/>
            <person name="Cardaioli E."/>
            <person name="Iannotti N."/>
            <person name="Marturano G."/>
            <person name="Paoli F."/>
            <person name="Bruttini M."/>
            <person name="Carapelli A."/>
            <person name="Frati F."/>
            <person name="Nardi F."/>
        </authorList>
    </citation>
    <scope>NUCLEOTIDE SEQUENCE [LARGE SCALE GENOMIC DNA]</scope>
    <source>
        <strain evidence="1">DMR45628</strain>
    </source>
</reference>
<protein>
    <submittedName>
        <fullName evidence="1">Uncharacterized protein</fullName>
    </submittedName>
</protein>
<gene>
    <name evidence="1" type="ORF">QE152_g25721</name>
</gene>
<comment type="caution">
    <text evidence="1">The sequence shown here is derived from an EMBL/GenBank/DDBJ whole genome shotgun (WGS) entry which is preliminary data.</text>
</comment>
<name>A0AAW1K0Q4_POPJA</name>